<keyword evidence="2 4" id="KW-0560">Oxidoreductase</keyword>
<proteinExistence type="inferred from homology"/>
<dbReference type="PANTHER" id="PTHR30041">
    <property type="entry name" value="ARSENATE REDUCTASE"/>
    <property type="match status" value="1"/>
</dbReference>
<organism evidence="5 6">
    <name type="scientific">Vibrio casei</name>
    <dbReference type="NCBI Taxonomy" id="673372"/>
    <lineage>
        <taxon>Bacteria</taxon>
        <taxon>Pseudomonadati</taxon>
        <taxon>Pseudomonadota</taxon>
        <taxon>Gammaproteobacteria</taxon>
        <taxon>Vibrionales</taxon>
        <taxon>Vibrionaceae</taxon>
        <taxon>Vibrio</taxon>
    </lineage>
</organism>
<dbReference type="NCBIfam" id="TIGR00014">
    <property type="entry name" value="arsC"/>
    <property type="match status" value="1"/>
</dbReference>
<dbReference type="AlphaFoldDB" id="A0A368LM04"/>
<sequence length="116" mass="13415">MSVAIYHNPRCSKSRQTFDLLTDKGIEPEVIKYLDTPPSIASLKTVFQQLGFHHVREMMRTKEDLYKELNLKDENLTDDQLFEAMHTNPKLIERPIVIANGQARLGRPPEQVLEIL</sequence>
<evidence type="ECO:0000256" key="4">
    <source>
        <dbReference type="RuleBase" id="RU362029"/>
    </source>
</evidence>
<dbReference type="Proteomes" id="UP000252479">
    <property type="component" value="Unassembled WGS sequence"/>
</dbReference>
<dbReference type="GO" id="GO:0008794">
    <property type="term" value="F:arsenate reductase (glutaredoxin) activity"/>
    <property type="evidence" value="ECO:0007669"/>
    <property type="project" value="UniProtKB-UniRule"/>
</dbReference>
<dbReference type="InterPro" id="IPR006659">
    <property type="entry name" value="Arsenate_reductase"/>
</dbReference>
<comment type="similarity">
    <text evidence="1 3 4">Belongs to the ArsC family.</text>
</comment>
<dbReference type="EC" id="1.20.4.1" evidence="4"/>
<dbReference type="InterPro" id="IPR006660">
    <property type="entry name" value="Arsenate_reductase-like"/>
</dbReference>
<keyword evidence="6" id="KW-1185">Reference proteome</keyword>
<name>A0A368LM04_9VIBR</name>
<gene>
    <name evidence="5" type="primary">arsC</name>
    <name evidence="5" type="ORF">CIK83_03885</name>
</gene>
<evidence type="ECO:0000313" key="6">
    <source>
        <dbReference type="Proteomes" id="UP000252479"/>
    </source>
</evidence>
<evidence type="ECO:0000256" key="1">
    <source>
        <dbReference type="ARBA" id="ARBA00007198"/>
    </source>
</evidence>
<comment type="caution">
    <text evidence="5">The sequence shown here is derived from an EMBL/GenBank/DDBJ whole genome shotgun (WGS) entry which is preliminary data.</text>
</comment>
<accession>A0A368LM04</accession>
<dbReference type="SUPFAM" id="SSF52833">
    <property type="entry name" value="Thioredoxin-like"/>
    <property type="match status" value="1"/>
</dbReference>
<dbReference type="Pfam" id="PF03960">
    <property type="entry name" value="ArsC"/>
    <property type="match status" value="1"/>
</dbReference>
<comment type="catalytic activity">
    <reaction evidence="4">
        <text>[glutaredoxin]-dithiol + arsenate + glutathione + H(+) = glutathionyl-S-S-[glutaredoxin] + arsenite + H2O</text>
        <dbReference type="Rhea" id="RHEA:22016"/>
        <dbReference type="Rhea" id="RHEA-COMP:10729"/>
        <dbReference type="Rhea" id="RHEA-COMP:17668"/>
        <dbReference type="ChEBI" id="CHEBI:15377"/>
        <dbReference type="ChEBI" id="CHEBI:15378"/>
        <dbReference type="ChEBI" id="CHEBI:29242"/>
        <dbReference type="ChEBI" id="CHEBI:29950"/>
        <dbReference type="ChEBI" id="CHEBI:48597"/>
        <dbReference type="ChEBI" id="CHEBI:57925"/>
        <dbReference type="ChEBI" id="CHEBI:146199"/>
        <dbReference type="EC" id="1.20.4.1"/>
    </reaction>
</comment>
<dbReference type="PROSITE" id="PS51353">
    <property type="entry name" value="ARSC"/>
    <property type="match status" value="1"/>
</dbReference>
<protein>
    <recommendedName>
        <fullName evidence="4">Arsenate reductase</fullName>
        <ecNumber evidence="4">1.20.4.1</ecNumber>
    </recommendedName>
</protein>
<evidence type="ECO:0000313" key="5">
    <source>
        <dbReference type="EMBL" id="RCS72816.1"/>
    </source>
</evidence>
<evidence type="ECO:0000256" key="3">
    <source>
        <dbReference type="PROSITE-ProRule" id="PRU01282"/>
    </source>
</evidence>
<dbReference type="InterPro" id="IPR036249">
    <property type="entry name" value="Thioredoxin-like_sf"/>
</dbReference>
<dbReference type="GeneID" id="303188042"/>
<dbReference type="CDD" id="cd03034">
    <property type="entry name" value="ArsC_ArsC"/>
    <property type="match status" value="1"/>
</dbReference>
<reference evidence="5 6" key="1">
    <citation type="journal article" date="2017" name="Elife">
        <title>Extensive horizontal gene transfer in cheese-associated bacteria.</title>
        <authorList>
            <person name="Bonham K.S."/>
            <person name="Wolfe B.E."/>
            <person name="Dutton R.J."/>
        </authorList>
    </citation>
    <scope>NUCLEOTIDE SEQUENCE [LARGE SCALE GENOMIC DNA]</scope>
    <source>
        <strain evidence="5 6">JB196</strain>
    </source>
</reference>
<dbReference type="RefSeq" id="WP_086962644.1">
    <property type="nucleotide sequence ID" value="NZ_FUKS01000046.1"/>
</dbReference>
<evidence type="ECO:0000256" key="2">
    <source>
        <dbReference type="ARBA" id="ARBA00023002"/>
    </source>
</evidence>
<dbReference type="Gene3D" id="3.40.30.10">
    <property type="entry name" value="Glutaredoxin"/>
    <property type="match status" value="1"/>
</dbReference>
<dbReference type="PANTHER" id="PTHR30041:SF4">
    <property type="entry name" value="ARSENATE REDUCTASE"/>
    <property type="match status" value="1"/>
</dbReference>
<dbReference type="EMBL" id="QPGL01000001">
    <property type="protein sequence ID" value="RCS72816.1"/>
    <property type="molecule type" value="Genomic_DNA"/>
</dbReference>